<comment type="caution">
    <text evidence="2">The sequence shown here is derived from an EMBL/GenBank/DDBJ whole genome shotgun (WGS) entry which is preliminary data.</text>
</comment>
<gene>
    <name evidence="2" type="ORF">AKAME5_001947000</name>
</gene>
<reference evidence="2" key="1">
    <citation type="submission" date="2022-08" db="EMBL/GenBank/DDBJ databases">
        <title>Genome sequencing of akame (Lates japonicus).</title>
        <authorList>
            <person name="Hashiguchi Y."/>
            <person name="Takahashi H."/>
        </authorList>
    </citation>
    <scope>NUCLEOTIDE SEQUENCE</scope>
    <source>
        <strain evidence="2">Kochi</strain>
    </source>
</reference>
<evidence type="ECO:0000313" key="2">
    <source>
        <dbReference type="EMBL" id="GLD68157.1"/>
    </source>
</evidence>
<evidence type="ECO:0000313" key="3">
    <source>
        <dbReference type="Proteomes" id="UP001279410"/>
    </source>
</evidence>
<feature type="compositionally biased region" description="Low complexity" evidence="1">
    <location>
        <begin position="39"/>
        <end position="49"/>
    </location>
</feature>
<dbReference type="SUPFAM" id="SSF49854">
    <property type="entry name" value="Spermadhesin, CUB domain"/>
    <property type="match status" value="1"/>
</dbReference>
<evidence type="ECO:0000256" key="1">
    <source>
        <dbReference type="SAM" id="MobiDB-lite"/>
    </source>
</evidence>
<dbReference type="InterPro" id="IPR035914">
    <property type="entry name" value="Sperma_CUB_dom_sf"/>
</dbReference>
<keyword evidence="3" id="KW-1185">Reference proteome</keyword>
<dbReference type="Proteomes" id="UP001279410">
    <property type="component" value="Unassembled WGS sequence"/>
</dbReference>
<protein>
    <recommendedName>
        <fullName evidence="4">CUB domain-containing protein</fullName>
    </recommendedName>
</protein>
<proteinExistence type="predicted"/>
<evidence type="ECO:0008006" key="4">
    <source>
        <dbReference type="Google" id="ProtNLM"/>
    </source>
</evidence>
<accession>A0AAD3N5I8</accession>
<sequence length="211" mass="23272">MGAGLKDGSTNDNNSNRNNLLHPGADPHEDRRGLGFHQTPLTNHLPTTHTDAEGRQHTCGPQESKGALHGHGGEDSLLRFSELPPAAVHRPTTPDSSPRDYPGLQPALWCNWTIQVDPGKRIHLHLEDLTDDAWPPSRDLSSMWMRLHNAKVLLKCWREAALPRPTPPVQGAVDRWLARAALTGASTAATKRFGPPVVYNHRSWDPVMDGE</sequence>
<name>A0AAD3N5I8_LATJO</name>
<feature type="region of interest" description="Disordered" evidence="1">
    <location>
        <begin position="1"/>
        <end position="77"/>
    </location>
</feature>
<dbReference type="EMBL" id="BRZM01000126">
    <property type="protein sequence ID" value="GLD68157.1"/>
    <property type="molecule type" value="Genomic_DNA"/>
</dbReference>
<organism evidence="2 3">
    <name type="scientific">Lates japonicus</name>
    <name type="common">Japanese lates</name>
    <dbReference type="NCBI Taxonomy" id="270547"/>
    <lineage>
        <taxon>Eukaryota</taxon>
        <taxon>Metazoa</taxon>
        <taxon>Chordata</taxon>
        <taxon>Craniata</taxon>
        <taxon>Vertebrata</taxon>
        <taxon>Euteleostomi</taxon>
        <taxon>Actinopterygii</taxon>
        <taxon>Neopterygii</taxon>
        <taxon>Teleostei</taxon>
        <taxon>Neoteleostei</taxon>
        <taxon>Acanthomorphata</taxon>
        <taxon>Carangaria</taxon>
        <taxon>Carangaria incertae sedis</taxon>
        <taxon>Centropomidae</taxon>
        <taxon>Lates</taxon>
    </lineage>
</organism>
<dbReference type="AlphaFoldDB" id="A0AAD3N5I8"/>